<dbReference type="SUPFAM" id="SSF53955">
    <property type="entry name" value="Lysozyme-like"/>
    <property type="match status" value="1"/>
</dbReference>
<dbReference type="GO" id="GO:0003796">
    <property type="term" value="F:lysozyme activity"/>
    <property type="evidence" value="ECO:0007669"/>
    <property type="project" value="InterPro"/>
</dbReference>
<dbReference type="AlphaFoldDB" id="U4JV37"/>
<organism evidence="3 4">
    <name type="scientific">Vibrio nigripulchritudo</name>
    <dbReference type="NCBI Taxonomy" id="28173"/>
    <lineage>
        <taxon>Bacteria</taxon>
        <taxon>Pseudomonadati</taxon>
        <taxon>Pseudomonadota</taxon>
        <taxon>Gammaproteobacteria</taxon>
        <taxon>Vibrionales</taxon>
        <taxon>Vibrionaceae</taxon>
        <taxon>Vibrio</taxon>
    </lineage>
</organism>
<keyword evidence="4" id="KW-1185">Reference proteome</keyword>
<dbReference type="PATRIC" id="fig|1260221.3.peg.510"/>
<dbReference type="eggNOG" id="COG3772">
    <property type="taxonomic scope" value="Bacteria"/>
</dbReference>
<evidence type="ECO:0000313" key="3">
    <source>
        <dbReference type="EMBL" id="CCO56725.1"/>
    </source>
</evidence>
<dbReference type="Gene3D" id="1.10.530.40">
    <property type="match status" value="1"/>
</dbReference>
<gene>
    <name evidence="3" type="ORF">VIBNI_A0537</name>
</gene>
<sequence length="285" mass="32390">MAIKKSVGIGGFNNKQDIEWVQTSLNKLNTVNPELKIDGKLGVVLERSKTVAAIMKFQKQSANMIRPDGRIDVNGKTHRKIKEKVNLKTTSTPKPLTGNLKQILRTNLEKYEGRVAHMYLDTRGYVTVGVGHMMPNKQKAKELKFVVEASGVLATPAEIESEYDLLKKQPFGNMYGARTFKKHTKLILSDTEINKITDKHINSFEKELVSIYGNNEFYSYPDKVKLALFDMIFNLGMTKLKNLFTNFNKHIKARDFKKAALECNRKGISSERNTYVKDLLRNSNG</sequence>
<evidence type="ECO:0000256" key="2">
    <source>
        <dbReference type="ARBA" id="ARBA00022638"/>
    </source>
</evidence>
<dbReference type="InterPro" id="IPR023346">
    <property type="entry name" value="Lysozyme-like_dom_sf"/>
</dbReference>
<dbReference type="InterPro" id="IPR052619">
    <property type="entry name" value="Phage_lysozyme-like"/>
</dbReference>
<dbReference type="KEGG" id="vni:VIBNI_A0537"/>
<dbReference type="STRING" id="28173.VIBNI_A0537"/>
<name>U4JV37_9VIBR</name>
<protein>
    <submittedName>
        <fullName evidence="3">Putative lysozyme</fullName>
    </submittedName>
</protein>
<dbReference type="Gene3D" id="1.10.101.10">
    <property type="entry name" value="PGBD-like superfamily/PGBD"/>
    <property type="match status" value="1"/>
</dbReference>
<dbReference type="Proteomes" id="UP000016895">
    <property type="component" value="Chromosome 1"/>
</dbReference>
<dbReference type="InterPro" id="IPR023347">
    <property type="entry name" value="Lysozyme_dom_sf"/>
</dbReference>
<dbReference type="RefSeq" id="WP_022549836.1">
    <property type="nucleotide sequence ID" value="NC_022528.1"/>
</dbReference>
<dbReference type="InterPro" id="IPR036366">
    <property type="entry name" value="PGBDSf"/>
</dbReference>
<keyword evidence="2" id="KW-0081">Bacteriolytic enzyme</keyword>
<evidence type="ECO:0000313" key="4">
    <source>
        <dbReference type="Proteomes" id="UP000016895"/>
    </source>
</evidence>
<evidence type="ECO:0000256" key="1">
    <source>
        <dbReference type="ARBA" id="ARBA00022529"/>
    </source>
</evidence>
<dbReference type="GO" id="GO:0042742">
    <property type="term" value="P:defense response to bacterium"/>
    <property type="evidence" value="ECO:0007669"/>
    <property type="project" value="UniProtKB-KW"/>
</dbReference>
<dbReference type="PANTHER" id="PTHR37406:SF1">
    <property type="entry name" value="T4-TYPE LYSOZYME 1-RELATED"/>
    <property type="match status" value="1"/>
</dbReference>
<dbReference type="PANTHER" id="PTHR37406">
    <property type="entry name" value="T4-TYPE LYSOZYME 1-RELATED"/>
    <property type="match status" value="1"/>
</dbReference>
<proteinExistence type="predicted"/>
<dbReference type="GO" id="GO:0031640">
    <property type="term" value="P:killing of cells of another organism"/>
    <property type="evidence" value="ECO:0007669"/>
    <property type="project" value="UniProtKB-KW"/>
</dbReference>
<keyword evidence="1" id="KW-0929">Antimicrobial</keyword>
<reference evidence="3 4" key="1">
    <citation type="journal article" date="2013" name="ISME J.">
        <title>Comparative genomics of pathogenic lineages of Vibrio nigripulchritudo identifies virulence-associated traits.</title>
        <authorList>
            <person name="Goudenege D."/>
            <person name="Labreuche Y."/>
            <person name="Krin E."/>
            <person name="Ansquer D."/>
            <person name="Mangenot S."/>
            <person name="Calteau A."/>
            <person name="Medigue C."/>
            <person name="Mazel D."/>
            <person name="Polz M.F."/>
            <person name="Le Roux F."/>
        </authorList>
    </citation>
    <scope>NUCLEOTIDE SEQUENCE [LARGE SCALE GENOMIC DNA]</scope>
    <source>
        <strain evidence="4">SnF1</strain>
    </source>
</reference>
<accession>U4JV37</accession>
<dbReference type="EMBL" id="FO203526">
    <property type="protein sequence ID" value="CCO56725.1"/>
    <property type="molecule type" value="Genomic_DNA"/>
</dbReference>